<dbReference type="Gene3D" id="1.25.40.10">
    <property type="entry name" value="Tetratricopeptide repeat domain"/>
    <property type="match status" value="2"/>
</dbReference>
<keyword evidence="2 3" id="KW-0802">TPR repeat</keyword>
<sequence>MGGMLAALLAVYGQLGGADFVAMDDSPYVTKNPMVNQGFSWAGIVWAFADAHFGHWLPLTWLSFMLDGELFGLDAGGYHWHNLLWHAVNGVLLLLLLKRWGVGVGAAGVIVGLFALHPLHVESVAWVAERKDVLFLAFALMALLAYDHALRARADASAPPALRGTALFYALALMAKPMAVTLPALLVLLDGWPYGRFARESLWRVIWQKWPLWLLAAAYSILMLLLAIDQKAAMSFESLPLIYRAQHAFVAYAAYLKLTFLPLDLSFYYAHPGKHALWLWSGAAALLAAVTVAAYLLRRRAPWALMGWLWFVGTLLPVIGLNQAGAQAYADRFVYLPHIGLFVAIVLSLQALAARWSWGPRAAAAVSAAALTLCGGLAWDQASAWRDNETIVRRSIAATPGNPWLHYLLAQDLRSQKRYDEAVPEFERAVALYEPFDEAHLAFGRMLMKMKREEQAREHFDKAIQYADEPARMRDKVAGELGCVGHTDDAVALLEQALKEDPTLSMARLRLGITLAMSGRYMEALPHLRQAHKEMPDSILPPYHLGRLMNRVKAPREALGLLTPLLDQAPEDANIQTEVALALARLGDRQSAQRHVDAALKIDPEHALANKLDALLNGRPIEPLMLSKPELPPRDLLQDEAE</sequence>
<dbReference type="EMBL" id="LVJN01000020">
    <property type="protein sequence ID" value="OSM01436.1"/>
    <property type="molecule type" value="Genomic_DNA"/>
</dbReference>
<dbReference type="InterPro" id="IPR011990">
    <property type="entry name" value="TPR-like_helical_dom_sf"/>
</dbReference>
<feature type="repeat" description="TPR" evidence="3">
    <location>
        <begin position="437"/>
        <end position="470"/>
    </location>
</feature>
<accession>A0A1Y2K1D2</accession>
<dbReference type="Pfam" id="PF14559">
    <property type="entry name" value="TPR_19"/>
    <property type="match status" value="2"/>
</dbReference>
<evidence type="ECO:0000313" key="5">
    <source>
        <dbReference type="EMBL" id="OSM01436.1"/>
    </source>
</evidence>
<organism evidence="5 6">
    <name type="scientific">Magnetofaba australis IT-1</name>
    <dbReference type="NCBI Taxonomy" id="1434232"/>
    <lineage>
        <taxon>Bacteria</taxon>
        <taxon>Pseudomonadati</taxon>
        <taxon>Pseudomonadota</taxon>
        <taxon>Magnetococcia</taxon>
        <taxon>Magnetococcales</taxon>
        <taxon>Magnetococcaceae</taxon>
        <taxon>Magnetofaba</taxon>
    </lineage>
</organism>
<keyword evidence="4" id="KW-1133">Transmembrane helix</keyword>
<evidence type="ECO:0000313" key="6">
    <source>
        <dbReference type="Proteomes" id="UP000194003"/>
    </source>
</evidence>
<feature type="transmembrane region" description="Helical" evidence="4">
    <location>
        <begin position="210"/>
        <end position="228"/>
    </location>
</feature>
<name>A0A1Y2K1D2_9PROT</name>
<evidence type="ECO:0000256" key="4">
    <source>
        <dbReference type="SAM" id="Phobius"/>
    </source>
</evidence>
<keyword evidence="1" id="KW-0677">Repeat</keyword>
<feature type="transmembrane region" description="Helical" evidence="4">
    <location>
        <begin position="166"/>
        <end position="189"/>
    </location>
</feature>
<feature type="transmembrane region" description="Helical" evidence="4">
    <location>
        <begin position="133"/>
        <end position="154"/>
    </location>
</feature>
<evidence type="ECO:0000256" key="1">
    <source>
        <dbReference type="ARBA" id="ARBA00022737"/>
    </source>
</evidence>
<feature type="transmembrane region" description="Helical" evidence="4">
    <location>
        <begin position="303"/>
        <end position="321"/>
    </location>
</feature>
<keyword evidence="4" id="KW-0472">Membrane</keyword>
<dbReference type="SMART" id="SM00028">
    <property type="entry name" value="TPR"/>
    <property type="match status" value="5"/>
</dbReference>
<dbReference type="SUPFAM" id="SSF48452">
    <property type="entry name" value="TPR-like"/>
    <property type="match status" value="2"/>
</dbReference>
<feature type="transmembrane region" description="Helical" evidence="4">
    <location>
        <begin position="333"/>
        <end position="352"/>
    </location>
</feature>
<dbReference type="AlphaFoldDB" id="A0A1Y2K1D2"/>
<dbReference type="PROSITE" id="PS50005">
    <property type="entry name" value="TPR"/>
    <property type="match status" value="2"/>
</dbReference>
<evidence type="ECO:0000256" key="3">
    <source>
        <dbReference type="PROSITE-ProRule" id="PRU00339"/>
    </source>
</evidence>
<dbReference type="Proteomes" id="UP000194003">
    <property type="component" value="Unassembled WGS sequence"/>
</dbReference>
<keyword evidence="4" id="KW-0812">Transmembrane</keyword>
<comment type="caution">
    <text evidence="5">The sequence shown here is derived from an EMBL/GenBank/DDBJ whole genome shotgun (WGS) entry which is preliminary data.</text>
</comment>
<feature type="transmembrane region" description="Helical" evidence="4">
    <location>
        <begin position="103"/>
        <end position="121"/>
    </location>
</feature>
<evidence type="ECO:0000256" key="2">
    <source>
        <dbReference type="ARBA" id="ARBA00022803"/>
    </source>
</evidence>
<reference evidence="5 6" key="1">
    <citation type="journal article" date="2016" name="BMC Genomics">
        <title>Combined genomic and structural analyses of a cultured magnetotactic bacterium reveals its niche adaptation to a dynamic environment.</title>
        <authorList>
            <person name="Araujo A.C."/>
            <person name="Morillo V."/>
            <person name="Cypriano J."/>
            <person name="Teixeira L.C."/>
            <person name="Leao P."/>
            <person name="Lyra S."/>
            <person name="Almeida L.G."/>
            <person name="Bazylinski D.A."/>
            <person name="Vasconcellos A.T."/>
            <person name="Abreu F."/>
            <person name="Lins U."/>
        </authorList>
    </citation>
    <scope>NUCLEOTIDE SEQUENCE [LARGE SCALE GENOMIC DNA]</scope>
    <source>
        <strain evidence="5 6">IT-1</strain>
    </source>
</reference>
<dbReference type="InterPro" id="IPR019734">
    <property type="entry name" value="TPR_rpt"/>
</dbReference>
<dbReference type="InterPro" id="IPR052346">
    <property type="entry name" value="O-mannosyl-transferase_TMTC"/>
</dbReference>
<dbReference type="STRING" id="1434232.MAIT1_01396"/>
<protein>
    <submittedName>
        <fullName evidence="5">Uncharacterized protein</fullName>
    </submittedName>
</protein>
<feature type="transmembrane region" description="Helical" evidence="4">
    <location>
        <begin position="277"/>
        <end position="297"/>
    </location>
</feature>
<keyword evidence="6" id="KW-1185">Reference proteome</keyword>
<feature type="repeat" description="TPR" evidence="3">
    <location>
        <begin position="573"/>
        <end position="606"/>
    </location>
</feature>
<dbReference type="PANTHER" id="PTHR44227:SF3">
    <property type="entry name" value="PROTEIN O-MANNOSYL-TRANSFERASE TMTC4"/>
    <property type="match status" value="1"/>
</dbReference>
<dbReference type="PANTHER" id="PTHR44227">
    <property type="match status" value="1"/>
</dbReference>
<feature type="transmembrane region" description="Helical" evidence="4">
    <location>
        <begin position="248"/>
        <end position="270"/>
    </location>
</feature>
<proteinExistence type="predicted"/>
<gene>
    <name evidence="5" type="ORF">MAIT1_01396</name>
</gene>